<protein>
    <submittedName>
        <fullName evidence="1">Uncharacterized protein</fullName>
    </submittedName>
</protein>
<dbReference type="PANTHER" id="PTHR32387:SF0">
    <property type="entry name" value="PROTEIN NO VEIN"/>
    <property type="match status" value="1"/>
</dbReference>
<proteinExistence type="predicted"/>
<accession>A0A6A1V236</accession>
<keyword evidence="2" id="KW-1185">Reference proteome</keyword>
<comment type="caution">
    <text evidence="1">The sequence shown here is derived from an EMBL/GenBank/DDBJ whole genome shotgun (WGS) entry which is preliminary data.</text>
</comment>
<dbReference type="Proteomes" id="UP000516437">
    <property type="component" value="Chromosome 7"/>
</dbReference>
<reference evidence="1 2" key="1">
    <citation type="journal article" date="2019" name="Plant Biotechnol. J.">
        <title>The red bayberry genome and genetic basis of sex determination.</title>
        <authorList>
            <person name="Jia H.M."/>
            <person name="Jia H.J."/>
            <person name="Cai Q.L."/>
            <person name="Wang Y."/>
            <person name="Zhao H.B."/>
            <person name="Yang W.F."/>
            <person name="Wang G.Y."/>
            <person name="Li Y.H."/>
            <person name="Zhan D.L."/>
            <person name="Shen Y.T."/>
            <person name="Niu Q.F."/>
            <person name="Chang L."/>
            <person name="Qiu J."/>
            <person name="Zhao L."/>
            <person name="Xie H.B."/>
            <person name="Fu W.Y."/>
            <person name="Jin J."/>
            <person name="Li X.W."/>
            <person name="Jiao Y."/>
            <person name="Zhou C.C."/>
            <person name="Tu T."/>
            <person name="Chai C.Y."/>
            <person name="Gao J.L."/>
            <person name="Fan L.J."/>
            <person name="van de Weg E."/>
            <person name="Wang J.Y."/>
            <person name="Gao Z.S."/>
        </authorList>
    </citation>
    <scope>NUCLEOTIDE SEQUENCE [LARGE SCALE GENOMIC DNA]</scope>
    <source>
        <tissue evidence="1">Leaves</tissue>
    </source>
</reference>
<evidence type="ECO:0000313" key="1">
    <source>
        <dbReference type="EMBL" id="KAB1206759.1"/>
    </source>
</evidence>
<dbReference type="AlphaFoldDB" id="A0A6A1V236"/>
<gene>
    <name evidence="1" type="ORF">CJ030_MR7G013494</name>
</gene>
<sequence>MNRNVPVVADGCNEECIGVSESIDGLEHFDNNIGSGPVLCLSELDEHKNAALVIESIRRDEFGLDPTLSSNESSMLKKQHARLGRALHCLSQELYSQDSHFLLELVFL</sequence>
<dbReference type="PANTHER" id="PTHR32387">
    <property type="entry name" value="WU:FJ29H11"/>
    <property type="match status" value="1"/>
</dbReference>
<dbReference type="GO" id="GO:0010305">
    <property type="term" value="P:leaf vascular tissue pattern formation"/>
    <property type="evidence" value="ECO:0007669"/>
    <property type="project" value="TreeGrafter"/>
</dbReference>
<organism evidence="1 2">
    <name type="scientific">Morella rubra</name>
    <name type="common">Chinese bayberry</name>
    <dbReference type="NCBI Taxonomy" id="262757"/>
    <lineage>
        <taxon>Eukaryota</taxon>
        <taxon>Viridiplantae</taxon>
        <taxon>Streptophyta</taxon>
        <taxon>Embryophyta</taxon>
        <taxon>Tracheophyta</taxon>
        <taxon>Spermatophyta</taxon>
        <taxon>Magnoliopsida</taxon>
        <taxon>eudicotyledons</taxon>
        <taxon>Gunneridae</taxon>
        <taxon>Pentapetalae</taxon>
        <taxon>rosids</taxon>
        <taxon>fabids</taxon>
        <taxon>Fagales</taxon>
        <taxon>Myricaceae</taxon>
        <taxon>Morella</taxon>
    </lineage>
</organism>
<dbReference type="GO" id="GO:0009793">
    <property type="term" value="P:embryo development ending in seed dormancy"/>
    <property type="evidence" value="ECO:0007669"/>
    <property type="project" value="TreeGrafter"/>
</dbReference>
<evidence type="ECO:0000313" key="2">
    <source>
        <dbReference type="Proteomes" id="UP000516437"/>
    </source>
</evidence>
<dbReference type="OrthoDB" id="1742333at2759"/>
<dbReference type="EMBL" id="RXIC02000025">
    <property type="protein sequence ID" value="KAB1206759.1"/>
    <property type="molecule type" value="Genomic_DNA"/>
</dbReference>
<dbReference type="GO" id="GO:0005634">
    <property type="term" value="C:nucleus"/>
    <property type="evidence" value="ECO:0007669"/>
    <property type="project" value="TreeGrafter"/>
</dbReference>
<name>A0A6A1V236_9ROSI</name>
<dbReference type="InterPro" id="IPR052957">
    <property type="entry name" value="Auxin_embryo_med"/>
</dbReference>
<dbReference type="GO" id="GO:0048364">
    <property type="term" value="P:root development"/>
    <property type="evidence" value="ECO:0007669"/>
    <property type="project" value="TreeGrafter"/>
</dbReference>